<keyword evidence="1" id="KW-0732">Signal</keyword>
<dbReference type="InterPro" id="IPR007410">
    <property type="entry name" value="LpqE-like"/>
</dbReference>
<dbReference type="RefSeq" id="WP_379875862.1">
    <property type="nucleotide sequence ID" value="NZ_JBHUIP010000006.1"/>
</dbReference>
<evidence type="ECO:0000313" key="2">
    <source>
        <dbReference type="EMBL" id="MFD2262893.1"/>
    </source>
</evidence>
<dbReference type="PANTHER" id="PTHR36302:SF1">
    <property type="entry name" value="COPPER CHAPERONE PCU(A)C"/>
    <property type="match status" value="1"/>
</dbReference>
<feature type="signal peptide" evidence="1">
    <location>
        <begin position="1"/>
        <end position="19"/>
    </location>
</feature>
<keyword evidence="3" id="KW-1185">Reference proteome</keyword>
<evidence type="ECO:0000256" key="1">
    <source>
        <dbReference type="SAM" id="SignalP"/>
    </source>
</evidence>
<name>A0ABW5DQQ7_9PROT</name>
<comment type="caution">
    <text evidence="2">The sequence shown here is derived from an EMBL/GenBank/DDBJ whole genome shotgun (WGS) entry which is preliminary data.</text>
</comment>
<dbReference type="SUPFAM" id="SSF110087">
    <property type="entry name" value="DR1885-like metal-binding protein"/>
    <property type="match status" value="1"/>
</dbReference>
<dbReference type="InterPro" id="IPR036182">
    <property type="entry name" value="PCuAC_sf"/>
</dbReference>
<dbReference type="Proteomes" id="UP001597295">
    <property type="component" value="Unassembled WGS sequence"/>
</dbReference>
<dbReference type="EMBL" id="JBHUIP010000006">
    <property type="protein sequence ID" value="MFD2262893.1"/>
    <property type="molecule type" value="Genomic_DNA"/>
</dbReference>
<gene>
    <name evidence="2" type="ORF">ACFSM5_08340</name>
</gene>
<sequence>MRILTGLLAATLLATPVFAHEYKAGAILVDHPFARAVTSAQKTASVYMTLKNEGAADRLVEASTPVAKSVDAHINVKKGEVITMQHLDAIDVPAGQTVELNPRAPLHLMLMDLKQPLKVGEKFPMTLRFEKAGTVDVIIHIEKPGAMDAGAHHAH</sequence>
<evidence type="ECO:0000313" key="3">
    <source>
        <dbReference type="Proteomes" id="UP001597295"/>
    </source>
</evidence>
<dbReference type="PANTHER" id="PTHR36302">
    <property type="entry name" value="BLR7088 PROTEIN"/>
    <property type="match status" value="1"/>
</dbReference>
<dbReference type="InterPro" id="IPR058248">
    <property type="entry name" value="Lxx211020-like"/>
</dbReference>
<accession>A0ABW5DQQ7</accession>
<organism evidence="2 3">
    <name type="scientific">Lacibacterium aquatile</name>
    <dbReference type="NCBI Taxonomy" id="1168082"/>
    <lineage>
        <taxon>Bacteria</taxon>
        <taxon>Pseudomonadati</taxon>
        <taxon>Pseudomonadota</taxon>
        <taxon>Alphaproteobacteria</taxon>
        <taxon>Rhodospirillales</taxon>
        <taxon>Rhodospirillaceae</taxon>
    </lineage>
</organism>
<proteinExistence type="predicted"/>
<dbReference type="Gene3D" id="2.60.40.1890">
    <property type="entry name" value="PCu(A)C copper chaperone"/>
    <property type="match status" value="1"/>
</dbReference>
<feature type="chain" id="PRO_5045733381" evidence="1">
    <location>
        <begin position="20"/>
        <end position="155"/>
    </location>
</feature>
<protein>
    <submittedName>
        <fullName evidence="2">Copper chaperone PCu(A)C</fullName>
    </submittedName>
</protein>
<reference evidence="3" key="1">
    <citation type="journal article" date="2019" name="Int. J. Syst. Evol. Microbiol.">
        <title>The Global Catalogue of Microorganisms (GCM) 10K type strain sequencing project: providing services to taxonomists for standard genome sequencing and annotation.</title>
        <authorList>
            <consortium name="The Broad Institute Genomics Platform"/>
            <consortium name="The Broad Institute Genome Sequencing Center for Infectious Disease"/>
            <person name="Wu L."/>
            <person name="Ma J."/>
        </authorList>
    </citation>
    <scope>NUCLEOTIDE SEQUENCE [LARGE SCALE GENOMIC DNA]</scope>
    <source>
        <strain evidence="3">CGMCC 1.19062</strain>
    </source>
</reference>
<dbReference type="Pfam" id="PF04314">
    <property type="entry name" value="PCuAC"/>
    <property type="match status" value="1"/>
</dbReference>